<dbReference type="InterPro" id="IPR055893">
    <property type="entry name" value="DUF7470"/>
</dbReference>
<dbReference type="InParanoid" id="A0A554MWP5"/>
<dbReference type="EMBL" id="QMDX01000012">
    <property type="protein sequence ID" value="TSD09548.1"/>
    <property type="molecule type" value="Genomic_DNA"/>
</dbReference>
<proteinExistence type="predicted"/>
<sequence length="67" mass="6800">MEIEEAQESLGEVGRKGALALVLGLLVVARENKVAAVGVALVAVGMGMVARGLVESAMEEMGMGGML</sequence>
<keyword evidence="1" id="KW-1133">Transmembrane helix</keyword>
<keyword evidence="1" id="KW-0812">Transmembrane</keyword>
<keyword evidence="1" id="KW-0472">Membrane</keyword>
<dbReference type="AlphaFoldDB" id="A0A554MWP5"/>
<evidence type="ECO:0000256" key="1">
    <source>
        <dbReference type="SAM" id="Phobius"/>
    </source>
</evidence>
<comment type="caution">
    <text evidence="2">The sequence shown here is derived from an EMBL/GenBank/DDBJ whole genome shotgun (WGS) entry which is preliminary data.</text>
</comment>
<reference evidence="2 3" key="1">
    <citation type="submission" date="2018-06" db="EMBL/GenBank/DDBJ databases">
        <title>Natronomonas sp. F16-60 a new haloarchaeon isolated from a solar saltern of Isla Cristina, Huelva, Spain.</title>
        <authorList>
            <person name="Duran-Viseras A."/>
            <person name="Sanchez-Porro C."/>
            <person name="Ventosa A."/>
        </authorList>
    </citation>
    <scope>NUCLEOTIDE SEQUENCE [LARGE SCALE GENOMIC DNA]</scope>
    <source>
        <strain evidence="2 3">F16-60</strain>
    </source>
</reference>
<gene>
    <name evidence="2" type="ORF">DP107_15525</name>
</gene>
<name>A0A554MWP5_9EURY</name>
<dbReference type="Proteomes" id="UP000319894">
    <property type="component" value="Unassembled WGS sequence"/>
</dbReference>
<organism evidence="2 3">
    <name type="scientific">Haloglomus irregulare</name>
    <dbReference type="NCBI Taxonomy" id="2234134"/>
    <lineage>
        <taxon>Archaea</taxon>
        <taxon>Methanobacteriati</taxon>
        <taxon>Methanobacteriota</taxon>
        <taxon>Stenosarchaea group</taxon>
        <taxon>Halobacteria</taxon>
        <taxon>Halobacteriales</taxon>
        <taxon>Natronomonadaceae</taxon>
        <taxon>Haloglomus</taxon>
    </lineage>
</organism>
<accession>A0A554MWP5</accession>
<evidence type="ECO:0000313" key="2">
    <source>
        <dbReference type="EMBL" id="TSD09548.1"/>
    </source>
</evidence>
<dbReference type="Pfam" id="PF24282">
    <property type="entry name" value="DUF7470"/>
    <property type="match status" value="1"/>
</dbReference>
<feature type="transmembrane region" description="Helical" evidence="1">
    <location>
        <begin position="34"/>
        <end position="54"/>
    </location>
</feature>
<evidence type="ECO:0000313" key="3">
    <source>
        <dbReference type="Proteomes" id="UP000319894"/>
    </source>
</evidence>
<protein>
    <submittedName>
        <fullName evidence="2">Uncharacterized protein</fullName>
    </submittedName>
</protein>
<dbReference type="RefSeq" id="WP_144263056.1">
    <property type="nucleotide sequence ID" value="NZ_QMDX01000012.1"/>
</dbReference>
<keyword evidence="3" id="KW-1185">Reference proteome</keyword>